<keyword evidence="2" id="KW-0596">Phosphopantetheine</keyword>
<dbReference type="Pfam" id="PF00668">
    <property type="entry name" value="Condensation"/>
    <property type="match status" value="1"/>
</dbReference>
<dbReference type="InterPro" id="IPR001242">
    <property type="entry name" value="Condensation_dom"/>
</dbReference>
<reference evidence="6" key="1">
    <citation type="submission" date="2017-05" db="EMBL/GenBank/DDBJ databases">
        <authorList>
            <person name="Barney B.M."/>
        </authorList>
    </citation>
    <scope>NUCLEOTIDE SEQUENCE [LARGE SCALE GENOMIC DNA]</scope>
    <source>
        <strain evidence="6">PSBB022</strain>
    </source>
</reference>
<dbReference type="CDD" id="cd17646">
    <property type="entry name" value="A_NRPS_AB3403-like"/>
    <property type="match status" value="1"/>
</dbReference>
<dbReference type="Gene3D" id="1.10.1200.10">
    <property type="entry name" value="ACP-like"/>
    <property type="match status" value="1"/>
</dbReference>
<dbReference type="FunFam" id="2.30.38.10:FF:000001">
    <property type="entry name" value="Non-ribosomal peptide synthetase PvdI"/>
    <property type="match status" value="1"/>
</dbReference>
<dbReference type="GO" id="GO:0003824">
    <property type="term" value="F:catalytic activity"/>
    <property type="evidence" value="ECO:0007669"/>
    <property type="project" value="InterPro"/>
</dbReference>
<dbReference type="GO" id="GO:0005737">
    <property type="term" value="C:cytoplasm"/>
    <property type="evidence" value="ECO:0007669"/>
    <property type="project" value="TreeGrafter"/>
</dbReference>
<proteinExistence type="predicted"/>
<comment type="caution">
    <text evidence="5">The sequence shown here is derived from an EMBL/GenBank/DDBJ whole genome shotgun (WGS) entry which is preliminary data.</text>
</comment>
<dbReference type="GO" id="GO:0031177">
    <property type="term" value="F:phosphopantetheine binding"/>
    <property type="evidence" value="ECO:0007669"/>
    <property type="project" value="InterPro"/>
</dbReference>
<dbReference type="InterPro" id="IPR023213">
    <property type="entry name" value="CAT-like_dom_sf"/>
</dbReference>
<dbReference type="Gene3D" id="3.30.300.30">
    <property type="match status" value="2"/>
</dbReference>
<dbReference type="EMBL" id="NHNI01000001">
    <property type="protein sequence ID" value="OZY86397.1"/>
    <property type="molecule type" value="Genomic_DNA"/>
</dbReference>
<dbReference type="AlphaFoldDB" id="A0A266Q924"/>
<dbReference type="InterPro" id="IPR006162">
    <property type="entry name" value="Ppantetheine_attach_site"/>
</dbReference>
<dbReference type="InterPro" id="IPR009081">
    <property type="entry name" value="PP-bd_ACP"/>
</dbReference>
<accession>A0A266Q924</accession>
<dbReference type="PANTHER" id="PTHR45527:SF1">
    <property type="entry name" value="FATTY ACID SYNTHASE"/>
    <property type="match status" value="1"/>
</dbReference>
<dbReference type="InterPro" id="IPR000873">
    <property type="entry name" value="AMP-dep_synth/lig_dom"/>
</dbReference>
<dbReference type="FunFam" id="3.40.50.12780:FF:000012">
    <property type="entry name" value="Non-ribosomal peptide synthetase"/>
    <property type="match status" value="1"/>
</dbReference>
<dbReference type="InterPro" id="IPR045851">
    <property type="entry name" value="AMP-bd_C_sf"/>
</dbReference>
<dbReference type="Gene3D" id="3.30.559.30">
    <property type="entry name" value="Nonribosomal peptide synthetase, condensation domain"/>
    <property type="match status" value="1"/>
</dbReference>
<dbReference type="CDD" id="cd19544">
    <property type="entry name" value="E-C_NRPS"/>
    <property type="match status" value="1"/>
</dbReference>
<protein>
    <recommendedName>
        <fullName evidence="4">Carrier domain-containing protein</fullName>
    </recommendedName>
</protein>
<dbReference type="NCBIfam" id="TIGR01733">
    <property type="entry name" value="AA-adenyl-dom"/>
    <property type="match status" value="1"/>
</dbReference>
<dbReference type="PROSITE" id="PS00012">
    <property type="entry name" value="PHOSPHOPANTETHEINE"/>
    <property type="match status" value="1"/>
</dbReference>
<dbReference type="Pfam" id="PF13193">
    <property type="entry name" value="AMP-binding_C"/>
    <property type="match status" value="1"/>
</dbReference>
<dbReference type="Gene3D" id="2.30.38.10">
    <property type="entry name" value="Luciferase, Domain 3"/>
    <property type="match status" value="1"/>
</dbReference>
<dbReference type="Pfam" id="PF00501">
    <property type="entry name" value="AMP-binding"/>
    <property type="match status" value="1"/>
</dbReference>
<evidence type="ECO:0000313" key="6">
    <source>
        <dbReference type="Proteomes" id="UP000216101"/>
    </source>
</evidence>
<dbReference type="Gene3D" id="3.40.50.980">
    <property type="match status" value="2"/>
</dbReference>
<name>A0A266Q924_9GAMM</name>
<dbReference type="GO" id="GO:0043041">
    <property type="term" value="P:amino acid activation for nonribosomal peptide biosynthetic process"/>
    <property type="evidence" value="ECO:0007669"/>
    <property type="project" value="TreeGrafter"/>
</dbReference>
<dbReference type="FunFam" id="3.40.50.980:FF:000002">
    <property type="entry name" value="Enterobactin synthetase component F"/>
    <property type="match status" value="1"/>
</dbReference>
<dbReference type="SUPFAM" id="SSF52777">
    <property type="entry name" value="CoA-dependent acyltransferases"/>
    <property type="match status" value="2"/>
</dbReference>
<evidence type="ECO:0000256" key="2">
    <source>
        <dbReference type="ARBA" id="ARBA00022450"/>
    </source>
</evidence>
<dbReference type="GO" id="GO:0044550">
    <property type="term" value="P:secondary metabolite biosynthetic process"/>
    <property type="evidence" value="ECO:0007669"/>
    <property type="project" value="TreeGrafter"/>
</dbReference>
<dbReference type="InterPro" id="IPR010071">
    <property type="entry name" value="AA_adenyl_dom"/>
</dbReference>
<feature type="domain" description="Carrier" evidence="4">
    <location>
        <begin position="1061"/>
        <end position="1136"/>
    </location>
</feature>
<dbReference type="InterPro" id="IPR036736">
    <property type="entry name" value="ACP-like_sf"/>
</dbReference>
<dbReference type="InterPro" id="IPR025110">
    <property type="entry name" value="AMP-bd_C"/>
</dbReference>
<organism evidence="5 6">
    <name type="scientific">Cellvibrio mixtus</name>
    <dbReference type="NCBI Taxonomy" id="39650"/>
    <lineage>
        <taxon>Bacteria</taxon>
        <taxon>Pseudomonadati</taxon>
        <taxon>Pseudomonadota</taxon>
        <taxon>Gammaproteobacteria</taxon>
        <taxon>Cellvibrionales</taxon>
        <taxon>Cellvibrionaceae</taxon>
        <taxon>Cellvibrio</taxon>
    </lineage>
</organism>
<keyword evidence="6" id="KW-1185">Reference proteome</keyword>
<dbReference type="PANTHER" id="PTHR45527">
    <property type="entry name" value="NONRIBOSOMAL PEPTIDE SYNTHETASE"/>
    <property type="match status" value="1"/>
</dbReference>
<dbReference type="InterPro" id="IPR020806">
    <property type="entry name" value="PKS_PP-bd"/>
</dbReference>
<dbReference type="Proteomes" id="UP000216101">
    <property type="component" value="Unassembled WGS sequence"/>
</dbReference>
<dbReference type="Gene3D" id="3.30.559.10">
    <property type="entry name" value="Chloramphenicol acetyltransferase-like domain"/>
    <property type="match status" value="1"/>
</dbReference>
<dbReference type="Pfam" id="PF00550">
    <property type="entry name" value="PP-binding"/>
    <property type="match status" value="1"/>
</dbReference>
<dbReference type="SUPFAM" id="SSF56801">
    <property type="entry name" value="Acetyl-CoA synthetase-like"/>
    <property type="match status" value="2"/>
</dbReference>
<comment type="cofactor">
    <cofactor evidence="1">
        <name>pantetheine 4'-phosphate</name>
        <dbReference type="ChEBI" id="CHEBI:47942"/>
    </cofactor>
</comment>
<dbReference type="PROSITE" id="PS50075">
    <property type="entry name" value="CARRIER"/>
    <property type="match status" value="1"/>
</dbReference>
<dbReference type="PROSITE" id="PS00455">
    <property type="entry name" value="AMP_BINDING"/>
    <property type="match status" value="1"/>
</dbReference>
<evidence type="ECO:0000313" key="5">
    <source>
        <dbReference type="EMBL" id="OZY86397.1"/>
    </source>
</evidence>
<sequence>MSDGNDPYIMSFLFEISKRSNLDAVLEGLQFIVDRHDVFRTAIMWEGLTEPVQVVYRKAELPVQWLEFGEVQNTREHMQLRCAPDKQWMDLTQAPLFKVSVAKDHRAGYFFIMLQFHHSISDHVGFEIIQKEIAAFRSGLTHLLPDPRPYREFVAHVRHHSGKRDAEKFFREMLGDIDEPIVPFGLTDLLGDGRRINRHNLDIDVTLAQAIRRASQQLRISPAAIFHAAWAMVISMCSRCDDVVFGTVFSGRLQGTAGIEHMMGVFINTLPIRVKLTNLSASALVVNIQASLLELLRFEQSSLAEAQRCSGLQGGIPLFNAILNYRHSARERSELDGAAFEPDDFNFLAGEERTNYPISVSVDDFGVGFGIDMQVHESLSASHLAGYLVRALEQLLPLLSSGEKIPVHTLPLLSEREVDAQLIASDGSAVEFAQVCIHELFEERVRLHPHIEALNFEGDSLTYGELNQRANRLAHYLIDTYHVKPDTLVGIACERSLDMVIAIYAVLKAGGAYVPLDHQAPADRIAFMLDDAALAIVLTQQHLKNLLDAQDRHIICIDDPAFQQRLANCPDTNPVASHRGLTPNHLAYVIYTSGSTGTPKGVLCEHAGLVNRITWMQNQYSLGADDSVLQKTPYTFDVSVWEFMWPLTQGARLVIAKPEGHKDPFYLTDLIQLEQITVLHFVPSMLGTLLAVADWRACDSTRKVFCSGEALPLALQQQFFATGTRCELHNLYGPTEASIDVSYWRCESQSTLKTVPIGRPIANTQLYVLDEHRRVLPAGVIGELYIGGVGLARGYLNRAGLTAQCFIDNPFYTRGTGKRLYKTGDLVRRLPDGNLDYIGRVDDQVKIRGLRIELGEIEYVLSRYEDVASSVVVAREDEPGNKYLVAYVVRRQAPQSAADHYDFIQQLSLHVQRALPQHMHPHIVLLEQLPLSANGKINRKELPKPEYAHHSFIYITPVEIAAIENQLQQYPGVANARVFVRNLAHDKKTPVAYILSAPENLLPAQEWVESIWASLERNLPEYLLPSAIVAIDEFPLTPEQHIDINALPKPDAAAYREKFLVAETAAEKAIATMWMKLLKLDEIRVTDSFFHLGGHSLLAVRLASEINQYFDVTLSVKAIFECKNIRQIAAYVDGLLIGKDIKNNVVVDAGALDSEEIMEI</sequence>
<dbReference type="SMART" id="SM00823">
    <property type="entry name" value="PKS_PP"/>
    <property type="match status" value="1"/>
</dbReference>
<evidence type="ECO:0000256" key="3">
    <source>
        <dbReference type="ARBA" id="ARBA00022553"/>
    </source>
</evidence>
<dbReference type="SUPFAM" id="SSF47336">
    <property type="entry name" value="ACP-like"/>
    <property type="match status" value="1"/>
</dbReference>
<evidence type="ECO:0000256" key="1">
    <source>
        <dbReference type="ARBA" id="ARBA00001957"/>
    </source>
</evidence>
<evidence type="ECO:0000259" key="4">
    <source>
        <dbReference type="PROSITE" id="PS50075"/>
    </source>
</evidence>
<dbReference type="InterPro" id="IPR020845">
    <property type="entry name" value="AMP-binding_CS"/>
</dbReference>
<keyword evidence="3" id="KW-0597">Phosphoprotein</keyword>
<gene>
    <name evidence="5" type="ORF">CBP51_05050</name>
</gene>